<dbReference type="AlphaFoldDB" id="A0A382EM44"/>
<proteinExistence type="predicted"/>
<gene>
    <name evidence="1" type="ORF">METZ01_LOCUS204323</name>
</gene>
<accession>A0A382EM44</accession>
<reference evidence="1" key="1">
    <citation type="submission" date="2018-05" db="EMBL/GenBank/DDBJ databases">
        <authorList>
            <person name="Lanie J.A."/>
            <person name="Ng W.-L."/>
            <person name="Kazmierczak K.M."/>
            <person name="Andrzejewski T.M."/>
            <person name="Davidsen T.M."/>
            <person name="Wayne K.J."/>
            <person name="Tettelin H."/>
            <person name="Glass J.I."/>
            <person name="Rusch D."/>
            <person name="Podicherti R."/>
            <person name="Tsui H.-C.T."/>
            <person name="Winkler M.E."/>
        </authorList>
    </citation>
    <scope>NUCLEOTIDE SEQUENCE</scope>
</reference>
<evidence type="ECO:0000313" key="1">
    <source>
        <dbReference type="EMBL" id="SVB51469.1"/>
    </source>
</evidence>
<sequence length="40" mass="4346">MVGIGILDFGQLSQGSVVGPIGRPFECERLVAVDRRSRET</sequence>
<name>A0A382EM44_9ZZZZ</name>
<protein>
    <submittedName>
        <fullName evidence="1">Uncharacterized protein</fullName>
    </submittedName>
</protein>
<organism evidence="1">
    <name type="scientific">marine metagenome</name>
    <dbReference type="NCBI Taxonomy" id="408172"/>
    <lineage>
        <taxon>unclassified sequences</taxon>
        <taxon>metagenomes</taxon>
        <taxon>ecological metagenomes</taxon>
    </lineage>
</organism>
<dbReference type="EMBL" id="UINC01045111">
    <property type="protein sequence ID" value="SVB51469.1"/>
    <property type="molecule type" value="Genomic_DNA"/>
</dbReference>